<dbReference type="InterPro" id="IPR014030">
    <property type="entry name" value="Ketoacyl_synth_N"/>
</dbReference>
<dbReference type="Pfam" id="PF00109">
    <property type="entry name" value="ketoacyl-synt"/>
    <property type="match status" value="1"/>
</dbReference>
<evidence type="ECO:0000256" key="4">
    <source>
        <dbReference type="ARBA" id="ARBA00022832"/>
    </source>
</evidence>
<dbReference type="GO" id="GO:0006633">
    <property type="term" value="P:fatty acid biosynthetic process"/>
    <property type="evidence" value="ECO:0007669"/>
    <property type="project" value="InterPro"/>
</dbReference>
<dbReference type="Gene3D" id="3.30.70.3290">
    <property type="match status" value="1"/>
</dbReference>
<dbReference type="GO" id="GO:0004315">
    <property type="term" value="F:3-oxoacyl-[acyl-carrier-protein] synthase activity"/>
    <property type="evidence" value="ECO:0007669"/>
    <property type="project" value="InterPro"/>
</dbReference>
<dbReference type="InterPro" id="IPR009081">
    <property type="entry name" value="PP-bd_ACP"/>
</dbReference>
<dbReference type="InterPro" id="IPR018201">
    <property type="entry name" value="Ketoacyl_synth_AS"/>
</dbReference>
<dbReference type="InterPro" id="IPR020841">
    <property type="entry name" value="PKS_Beta-ketoAc_synthase_dom"/>
</dbReference>
<dbReference type="SUPFAM" id="SSF55048">
    <property type="entry name" value="Probable ACP-binding domain of malonyl-CoA ACP transacylase"/>
    <property type="match status" value="1"/>
</dbReference>
<dbReference type="Gene3D" id="3.30.70.250">
    <property type="entry name" value="Malonyl-CoA ACP transacylase, ACP-binding"/>
    <property type="match status" value="1"/>
</dbReference>
<proteinExistence type="predicted"/>
<dbReference type="PROSITE" id="PS52004">
    <property type="entry name" value="KS3_2"/>
    <property type="match status" value="1"/>
</dbReference>
<dbReference type="InterPro" id="IPR050091">
    <property type="entry name" value="PKS_NRPS_Biosynth_Enz"/>
</dbReference>
<dbReference type="SMART" id="SM00823">
    <property type="entry name" value="PKS_PP"/>
    <property type="match status" value="1"/>
</dbReference>
<dbReference type="GO" id="GO:0004312">
    <property type="term" value="F:fatty acid synthase activity"/>
    <property type="evidence" value="ECO:0007669"/>
    <property type="project" value="TreeGrafter"/>
</dbReference>
<keyword evidence="5" id="KW-0443">Lipid metabolism</keyword>
<dbReference type="SMART" id="SM00825">
    <property type="entry name" value="PKS_KS"/>
    <property type="match status" value="1"/>
</dbReference>
<dbReference type="InterPro" id="IPR014043">
    <property type="entry name" value="Acyl_transferase_dom"/>
</dbReference>
<dbReference type="Pfam" id="PF00698">
    <property type="entry name" value="Acyl_transf_1"/>
    <property type="match status" value="1"/>
</dbReference>
<dbReference type="Gene3D" id="3.40.366.10">
    <property type="entry name" value="Malonyl-Coenzyme A Acyl Carrier Protein, domain 2"/>
    <property type="match status" value="1"/>
</dbReference>
<feature type="domain" description="Carrier" evidence="7">
    <location>
        <begin position="940"/>
        <end position="1015"/>
    </location>
</feature>
<name>A0AAE4WDZ7_AGRVI</name>
<evidence type="ECO:0000256" key="3">
    <source>
        <dbReference type="ARBA" id="ARBA00022679"/>
    </source>
</evidence>
<evidence type="ECO:0000256" key="1">
    <source>
        <dbReference type="ARBA" id="ARBA00022450"/>
    </source>
</evidence>
<keyword evidence="6" id="KW-0511">Multifunctional enzyme</keyword>
<dbReference type="PANTHER" id="PTHR43775">
    <property type="entry name" value="FATTY ACID SYNTHASE"/>
    <property type="match status" value="1"/>
</dbReference>
<dbReference type="InterPro" id="IPR020806">
    <property type="entry name" value="PKS_PP-bd"/>
</dbReference>
<dbReference type="InterPro" id="IPR016036">
    <property type="entry name" value="Malonyl_transacylase_ACP-bd"/>
</dbReference>
<dbReference type="AlphaFoldDB" id="A0AAE4WDZ7"/>
<feature type="domain" description="Ketosynthase family 3 (KS3)" evidence="8">
    <location>
        <begin position="40"/>
        <end position="466"/>
    </location>
</feature>
<dbReference type="InterPro" id="IPR001227">
    <property type="entry name" value="Ac_transferase_dom_sf"/>
</dbReference>
<dbReference type="SUPFAM" id="SSF53901">
    <property type="entry name" value="Thiolase-like"/>
    <property type="match status" value="1"/>
</dbReference>
<dbReference type="Pfam" id="PF00550">
    <property type="entry name" value="PP-binding"/>
    <property type="match status" value="1"/>
</dbReference>
<dbReference type="Proteomes" id="UP000436692">
    <property type="component" value="Unassembled WGS sequence"/>
</dbReference>
<dbReference type="PROSITE" id="PS50075">
    <property type="entry name" value="CARRIER"/>
    <property type="match status" value="1"/>
</dbReference>
<evidence type="ECO:0000313" key="9">
    <source>
        <dbReference type="EMBL" id="MUZ58649.1"/>
    </source>
</evidence>
<evidence type="ECO:0000256" key="6">
    <source>
        <dbReference type="ARBA" id="ARBA00023268"/>
    </source>
</evidence>
<dbReference type="GO" id="GO:0031177">
    <property type="term" value="F:phosphopantetheine binding"/>
    <property type="evidence" value="ECO:0007669"/>
    <property type="project" value="InterPro"/>
</dbReference>
<keyword evidence="9" id="KW-0012">Acyltransferase</keyword>
<evidence type="ECO:0000256" key="5">
    <source>
        <dbReference type="ARBA" id="ARBA00023098"/>
    </source>
</evidence>
<dbReference type="SUPFAM" id="SSF52151">
    <property type="entry name" value="FabD/lysophospholipase-like"/>
    <property type="match status" value="1"/>
</dbReference>
<dbReference type="Gene3D" id="3.40.47.10">
    <property type="match status" value="1"/>
</dbReference>
<dbReference type="InterPro" id="IPR006162">
    <property type="entry name" value="Ppantetheine_attach_site"/>
</dbReference>
<sequence length="1023" mass="109226">MRSPDRKNVARTRIPCGVACNGADWIDVTMDMGEENGPPLLRVAIVGLSGRFPGANTPDALWEMLAEGREGIARPDEAALKAACVPEEVYKDPAYVRAAGMLDTPDHFDASFFGISPAEAEAMDPQQRVFLECAVHALEDAGMPIGEIDVPVGVYAGAGFSSYLLANAQELLRRADGNLFEALIGNDKDFLCSRISYLLGLTGPSVTVQTACSSSLVAVHMAAQSLLNGECDVALAGGVSISFPHGTGYIYREGGILSPDGHCRAFDADAAGTVGAGGAGIVVLKRYEDAIADGDHVRAVLRATSINNDGNQKIGYTAPLSSGQAEVISECLSIAQLDAEDIDYVECHGTGTPLGDPIEIEALNMAYGLNRADHQCLIGSLKSNIGHLDTAAGVAGLIKLVLSLEHELLPASVNYQTPNPKIPFENGPFVVNDRATPWRRNSERPRIAGLSAFGIGGTNAHVIVEEAPERPPAPPLQRVPVIIPYSAKSAEALSSLSLRLAGAIEKCSNVAAFADIAYSQAIGRIDYSHRAVVVADTAEQAAQILRKGEKDVGVTDARGAVFLFPGQGSQMTGCGAVLYRKEPVFRDAIDKCIEAASGRDVNLRKLLFEVGADTLRETRYAQPTIFAQSYALAELWESWGVVPAAMIGHSLGEYVAACRTDVFSLSDALHLVIARGALMQAQPAGAMLAVAQEETELLRLFEGRLDIAAVNGPEQCVLSGSTEDIKAAAEELAAMDVPVRILLTSHAFHSEMMAPVCERFRDVVSKTKLHAPTRPFLSNVTGDWIKDHEALDPNYWAGHIRSAVRFHAGIERIKQAHPGAVMIEVGPGRALSGLARQAGVWSISSLPGDMDESHELAAALAESWQAGLKVNWVDYYAAEDRQRVRLPNYPFARKLYTVASPGTPNAGIFQQQPPSGVVANPDNNIREPPVAMDTGENAGETLTDYERKVKMVWTELLGIPNIKTDSGFTEIGGSSLAAIKLVRRLNVTFGITLRVRDVLEASDIKAQAALIEKQMSTTADSAS</sequence>
<keyword evidence="3" id="KW-0808">Transferase</keyword>
<dbReference type="Pfam" id="PF02801">
    <property type="entry name" value="Ketoacyl-synt_C"/>
    <property type="match status" value="1"/>
</dbReference>
<evidence type="ECO:0000256" key="2">
    <source>
        <dbReference type="ARBA" id="ARBA00022553"/>
    </source>
</evidence>
<gene>
    <name evidence="9" type="ORF">GOZ95_14430</name>
</gene>
<keyword evidence="4" id="KW-0276">Fatty acid metabolism</keyword>
<dbReference type="InterPro" id="IPR014031">
    <property type="entry name" value="Ketoacyl_synth_C"/>
</dbReference>
<keyword evidence="1" id="KW-0596">Phosphopantetheine</keyword>
<evidence type="ECO:0000259" key="8">
    <source>
        <dbReference type="PROSITE" id="PS52004"/>
    </source>
</evidence>
<evidence type="ECO:0000259" key="7">
    <source>
        <dbReference type="PROSITE" id="PS50075"/>
    </source>
</evidence>
<dbReference type="FunFam" id="3.40.47.10:FF:000042">
    <property type="entry name" value="Polyketide synthase Pks13"/>
    <property type="match status" value="1"/>
</dbReference>
<dbReference type="InterPro" id="IPR032821">
    <property type="entry name" value="PKS_assoc"/>
</dbReference>
<comment type="caution">
    <text evidence="9">The sequence shown here is derived from an EMBL/GenBank/DDBJ whole genome shotgun (WGS) entry which is preliminary data.</text>
</comment>
<protein>
    <submittedName>
        <fullName evidence="9">Acyltransferase domain-containing protein</fullName>
    </submittedName>
</protein>
<dbReference type="PROSITE" id="PS00606">
    <property type="entry name" value="KS3_1"/>
    <property type="match status" value="1"/>
</dbReference>
<dbReference type="InterPro" id="IPR036736">
    <property type="entry name" value="ACP-like_sf"/>
</dbReference>
<organism evidence="9 10">
    <name type="scientific">Agrobacterium vitis</name>
    <name type="common">Rhizobium vitis</name>
    <dbReference type="NCBI Taxonomy" id="373"/>
    <lineage>
        <taxon>Bacteria</taxon>
        <taxon>Pseudomonadati</taxon>
        <taxon>Pseudomonadota</taxon>
        <taxon>Alphaproteobacteria</taxon>
        <taxon>Hyphomicrobiales</taxon>
        <taxon>Rhizobiaceae</taxon>
        <taxon>Rhizobium/Agrobacterium group</taxon>
        <taxon>Agrobacterium</taxon>
    </lineage>
</organism>
<dbReference type="PROSITE" id="PS00012">
    <property type="entry name" value="PHOSPHOPANTETHEINE"/>
    <property type="match status" value="1"/>
</dbReference>
<dbReference type="Pfam" id="PF16197">
    <property type="entry name" value="KAsynt_C_assoc"/>
    <property type="match status" value="1"/>
</dbReference>
<dbReference type="InterPro" id="IPR016035">
    <property type="entry name" value="Acyl_Trfase/lysoPLipase"/>
</dbReference>
<dbReference type="PANTHER" id="PTHR43775:SF51">
    <property type="entry name" value="INACTIVE PHENOLPHTHIOCEROL SYNTHESIS POLYKETIDE SYNTHASE TYPE I PKS1-RELATED"/>
    <property type="match status" value="1"/>
</dbReference>
<accession>A0AAE4WDZ7</accession>
<evidence type="ECO:0000313" key="10">
    <source>
        <dbReference type="Proteomes" id="UP000436692"/>
    </source>
</evidence>
<dbReference type="CDD" id="cd00833">
    <property type="entry name" value="PKS"/>
    <property type="match status" value="1"/>
</dbReference>
<reference evidence="9 10" key="1">
    <citation type="submission" date="2019-12" db="EMBL/GenBank/DDBJ databases">
        <title>Whole-genome sequencing of Allorhizobium vitis.</title>
        <authorList>
            <person name="Gan H.M."/>
            <person name="Szegedi E."/>
            <person name="Burr T."/>
            <person name="Savka M.A."/>
        </authorList>
    </citation>
    <scope>NUCLEOTIDE SEQUENCE [LARGE SCALE GENOMIC DNA]</scope>
    <source>
        <strain evidence="9 10">CG989</strain>
    </source>
</reference>
<dbReference type="EMBL" id="WPHM01000007">
    <property type="protein sequence ID" value="MUZ58649.1"/>
    <property type="molecule type" value="Genomic_DNA"/>
</dbReference>
<dbReference type="SUPFAM" id="SSF47336">
    <property type="entry name" value="ACP-like"/>
    <property type="match status" value="1"/>
</dbReference>
<dbReference type="SMART" id="SM00827">
    <property type="entry name" value="PKS_AT"/>
    <property type="match status" value="1"/>
</dbReference>
<dbReference type="InterPro" id="IPR016039">
    <property type="entry name" value="Thiolase-like"/>
</dbReference>
<dbReference type="Gene3D" id="1.10.1200.10">
    <property type="entry name" value="ACP-like"/>
    <property type="match status" value="1"/>
</dbReference>
<keyword evidence="2" id="KW-0597">Phosphoprotein</keyword>